<protein>
    <recommendedName>
        <fullName evidence="2">histidine kinase</fullName>
        <ecNumber evidence="2">2.7.13.3</ecNumber>
    </recommendedName>
</protein>
<dbReference type="InterPro" id="IPR035965">
    <property type="entry name" value="PAS-like_dom_sf"/>
</dbReference>
<dbReference type="Gene3D" id="1.10.287.130">
    <property type="match status" value="1"/>
</dbReference>
<dbReference type="Pfam" id="PF08448">
    <property type="entry name" value="PAS_4"/>
    <property type="match status" value="1"/>
</dbReference>
<dbReference type="Gene3D" id="3.30.450.20">
    <property type="entry name" value="PAS domain"/>
    <property type="match status" value="1"/>
</dbReference>
<dbReference type="SMART" id="SM00387">
    <property type="entry name" value="HATPase_c"/>
    <property type="match status" value="1"/>
</dbReference>
<dbReference type="SUPFAM" id="SSF55874">
    <property type="entry name" value="ATPase domain of HSP90 chaperone/DNA topoisomerase II/histidine kinase"/>
    <property type="match status" value="1"/>
</dbReference>
<dbReference type="InterPro" id="IPR013656">
    <property type="entry name" value="PAS_4"/>
</dbReference>
<dbReference type="EMBL" id="CP071448">
    <property type="protein sequence ID" value="QSW89234.1"/>
    <property type="molecule type" value="Genomic_DNA"/>
</dbReference>
<dbReference type="PRINTS" id="PR00344">
    <property type="entry name" value="BCTRLSENSOR"/>
</dbReference>
<dbReference type="SUPFAM" id="SSF55785">
    <property type="entry name" value="PYP-like sensor domain (PAS domain)"/>
    <property type="match status" value="1"/>
</dbReference>
<dbReference type="InterPro" id="IPR003594">
    <property type="entry name" value="HATPase_dom"/>
</dbReference>
<dbReference type="InterPro" id="IPR052162">
    <property type="entry name" value="Sensor_kinase/Photoreceptor"/>
</dbReference>
<dbReference type="SMART" id="SM00091">
    <property type="entry name" value="PAS"/>
    <property type="match status" value="1"/>
</dbReference>
<evidence type="ECO:0000256" key="2">
    <source>
        <dbReference type="ARBA" id="ARBA00012438"/>
    </source>
</evidence>
<comment type="catalytic activity">
    <reaction evidence="1">
        <text>ATP + protein L-histidine = ADP + protein N-phospho-L-histidine.</text>
        <dbReference type="EC" id="2.7.13.3"/>
    </reaction>
</comment>
<reference evidence="8 9" key="1">
    <citation type="submission" date="2021-03" db="EMBL/GenBank/DDBJ databases">
        <title>Flavobacterium kribbensis sp. nov, an endophytic bacteria, isolated from soybean.</title>
        <authorList>
            <person name="Lee J."/>
            <person name="Seo J."/>
        </authorList>
    </citation>
    <scope>NUCLEOTIDE SEQUENCE [LARGE SCALE GENOMIC DNA]</scope>
    <source>
        <strain evidence="8 9">BB8</strain>
    </source>
</reference>
<accession>A0ABX7QF05</accession>
<evidence type="ECO:0000259" key="6">
    <source>
        <dbReference type="PROSITE" id="PS50109"/>
    </source>
</evidence>
<dbReference type="InterPro" id="IPR036890">
    <property type="entry name" value="HATPase_C_sf"/>
</dbReference>
<dbReference type="InterPro" id="IPR005467">
    <property type="entry name" value="His_kinase_dom"/>
</dbReference>
<gene>
    <name evidence="8" type="ORF">J0383_00110</name>
</gene>
<dbReference type="RefSeq" id="WP_207296428.1">
    <property type="nucleotide sequence ID" value="NZ_CP071448.1"/>
</dbReference>
<dbReference type="PANTHER" id="PTHR43304:SF1">
    <property type="entry name" value="PAC DOMAIN-CONTAINING PROTEIN"/>
    <property type="match status" value="1"/>
</dbReference>
<evidence type="ECO:0000256" key="1">
    <source>
        <dbReference type="ARBA" id="ARBA00000085"/>
    </source>
</evidence>
<keyword evidence="3" id="KW-0597">Phosphoprotein</keyword>
<evidence type="ECO:0000256" key="5">
    <source>
        <dbReference type="ARBA" id="ARBA00022777"/>
    </source>
</evidence>
<dbReference type="CDD" id="cd00130">
    <property type="entry name" value="PAS"/>
    <property type="match status" value="1"/>
</dbReference>
<evidence type="ECO:0000313" key="9">
    <source>
        <dbReference type="Proteomes" id="UP000663440"/>
    </source>
</evidence>
<evidence type="ECO:0000256" key="4">
    <source>
        <dbReference type="ARBA" id="ARBA00022679"/>
    </source>
</evidence>
<dbReference type="InterPro" id="IPR004358">
    <property type="entry name" value="Sig_transdc_His_kin-like_C"/>
</dbReference>
<proteinExistence type="predicted"/>
<keyword evidence="4" id="KW-0808">Transferase</keyword>
<dbReference type="InterPro" id="IPR036097">
    <property type="entry name" value="HisK_dim/P_sf"/>
</dbReference>
<dbReference type="EC" id="2.7.13.3" evidence="2"/>
<evidence type="ECO:0000256" key="3">
    <source>
        <dbReference type="ARBA" id="ARBA00022553"/>
    </source>
</evidence>
<feature type="domain" description="PAS" evidence="7">
    <location>
        <begin position="23"/>
        <end position="94"/>
    </location>
</feature>
<dbReference type="InterPro" id="IPR000014">
    <property type="entry name" value="PAS"/>
</dbReference>
<name>A0ABX7QF05_9FLAO</name>
<dbReference type="NCBIfam" id="TIGR00229">
    <property type="entry name" value="sensory_box"/>
    <property type="match status" value="1"/>
</dbReference>
<keyword evidence="9" id="KW-1185">Reference proteome</keyword>
<dbReference type="Pfam" id="PF02518">
    <property type="entry name" value="HATPase_c"/>
    <property type="match status" value="1"/>
</dbReference>
<dbReference type="PROSITE" id="PS50109">
    <property type="entry name" value="HIS_KIN"/>
    <property type="match status" value="1"/>
</dbReference>
<dbReference type="PANTHER" id="PTHR43304">
    <property type="entry name" value="PHYTOCHROME-LIKE PROTEIN CPH1"/>
    <property type="match status" value="1"/>
</dbReference>
<dbReference type="SUPFAM" id="SSF47384">
    <property type="entry name" value="Homodimeric domain of signal transducing histidine kinase"/>
    <property type="match status" value="1"/>
</dbReference>
<sequence length="395" mass="44929">MKQKKENNQEKKLKSEKTDFWKARSELAMSINNASIDGMIALDTDFKIISCNTVIETWTGFLRDDIIDKPFFSVFSEANKTVFNTAFENVLEGRKFFLPPDDFYLKGHFETHVVPLQNCSGEINGILQIIHDVSHRFKAEDQLRELNDQLLLKYTELQYANEEMATFAKIAAHDLMEPVRKIYMFAEQIKKNEAVNLSDSGKGNVRRMQTSLQRLGLLMDDIVSFLTLSTSKKEMQHVDLNSILSKVLDGLRHEIQAAGLLINVGTLPVIKGHSNALEQIFRQLISNVIKFIRKDVVPELLITCEKVLGKEISFKEARPNESYYCIAFKDNGIGFESRFSERIFELFQQLHPHGAYKGSGKGLAIALKAARLHKGFIKADSEPGQGSTFYCYLSQ</sequence>
<evidence type="ECO:0000313" key="8">
    <source>
        <dbReference type="EMBL" id="QSW89234.1"/>
    </source>
</evidence>
<organism evidence="8 9">
    <name type="scientific">Flavobacterium endoglycinae</name>
    <dbReference type="NCBI Taxonomy" id="2816357"/>
    <lineage>
        <taxon>Bacteria</taxon>
        <taxon>Pseudomonadati</taxon>
        <taxon>Bacteroidota</taxon>
        <taxon>Flavobacteriia</taxon>
        <taxon>Flavobacteriales</taxon>
        <taxon>Flavobacteriaceae</taxon>
        <taxon>Flavobacterium</taxon>
    </lineage>
</organism>
<dbReference type="Proteomes" id="UP000663440">
    <property type="component" value="Chromosome"/>
</dbReference>
<feature type="domain" description="Histidine kinase" evidence="6">
    <location>
        <begin position="170"/>
        <end position="395"/>
    </location>
</feature>
<evidence type="ECO:0000259" key="7">
    <source>
        <dbReference type="PROSITE" id="PS50112"/>
    </source>
</evidence>
<dbReference type="PROSITE" id="PS50112">
    <property type="entry name" value="PAS"/>
    <property type="match status" value="1"/>
</dbReference>
<dbReference type="Gene3D" id="3.30.565.10">
    <property type="entry name" value="Histidine kinase-like ATPase, C-terminal domain"/>
    <property type="match status" value="1"/>
</dbReference>
<keyword evidence="5" id="KW-0418">Kinase</keyword>